<sequence length="109" mass="12156">MDIADKKVSIVGNVVYSKDGRTHAARGYVDDGSAVRDRIMLMAGGRSDRRLRVEIRGLAALPDLIASILLDKPEDDESAEEFTDRLRMRDEIAQAFQEAAARIRNAPRE</sequence>
<dbReference type="Proteomes" id="UP001172645">
    <property type="component" value="Unassembled WGS sequence"/>
</dbReference>
<accession>A0ABT7JU47</accession>
<dbReference type="RefSeq" id="WP_285867300.1">
    <property type="nucleotide sequence ID" value="NZ_JARFYM010000003.1"/>
</dbReference>
<evidence type="ECO:0000313" key="2">
    <source>
        <dbReference type="Proteomes" id="UP001172645"/>
    </source>
</evidence>
<protein>
    <submittedName>
        <fullName evidence="1">Uncharacterized protein</fullName>
    </submittedName>
</protein>
<reference evidence="1" key="1">
    <citation type="submission" date="2023-06" db="EMBL/GenBank/DDBJ databases">
        <title>Phylogenetic Diversity of Rhizobium strains.</title>
        <authorList>
            <person name="Moura F.T."/>
            <person name="Helene L.C.F."/>
            <person name="Hungria M."/>
        </authorList>
    </citation>
    <scope>NUCLEOTIDE SEQUENCE</scope>
    <source>
        <strain evidence="1">CCGE526</strain>
    </source>
</reference>
<keyword evidence="2" id="KW-1185">Reference proteome</keyword>
<organism evidence="1 2">
    <name type="scientific">Rhizobium mayense</name>
    <dbReference type="NCBI Taxonomy" id="1312184"/>
    <lineage>
        <taxon>Bacteria</taxon>
        <taxon>Pseudomonadati</taxon>
        <taxon>Pseudomonadota</taxon>
        <taxon>Alphaproteobacteria</taxon>
        <taxon>Hyphomicrobiales</taxon>
        <taxon>Rhizobiaceae</taxon>
        <taxon>Rhizobium/Agrobacterium group</taxon>
        <taxon>Rhizobium</taxon>
    </lineage>
</organism>
<comment type="caution">
    <text evidence="1">The sequence shown here is derived from an EMBL/GenBank/DDBJ whole genome shotgun (WGS) entry which is preliminary data.</text>
</comment>
<name>A0ABT7JU47_9HYPH</name>
<proteinExistence type="predicted"/>
<evidence type="ECO:0000313" key="1">
    <source>
        <dbReference type="EMBL" id="MDL2398449.1"/>
    </source>
</evidence>
<dbReference type="EMBL" id="JARFYM010000003">
    <property type="protein sequence ID" value="MDL2398449.1"/>
    <property type="molecule type" value="Genomic_DNA"/>
</dbReference>
<gene>
    <name evidence="1" type="ORF">PY649_06015</name>
</gene>